<dbReference type="OrthoDB" id="429955at2759"/>
<evidence type="ECO:0000256" key="4">
    <source>
        <dbReference type="ARBA" id="ARBA00022692"/>
    </source>
</evidence>
<dbReference type="Pfam" id="PF06027">
    <property type="entry name" value="SLC35F"/>
    <property type="match status" value="1"/>
</dbReference>
<dbReference type="InterPro" id="IPR009262">
    <property type="entry name" value="SLC35_F1/F2/F6"/>
</dbReference>
<reference evidence="8" key="1">
    <citation type="submission" date="2017-01" db="EMBL/GenBank/DDBJ databases">
        <authorList>
            <person name="Wang Y."/>
            <person name="White M."/>
            <person name="Kvist S."/>
            <person name="Moncalvo J.-M."/>
        </authorList>
    </citation>
    <scope>NUCLEOTIDE SEQUENCE [LARGE SCALE GENOMIC DNA]</scope>
    <source>
        <strain evidence="8">COL-18-3</strain>
    </source>
</reference>
<keyword evidence="5" id="KW-1133">Transmembrane helix</keyword>
<proteinExistence type="inferred from homology"/>
<comment type="similarity">
    <text evidence="2">Belongs to the SLC35F solute transporter family.</text>
</comment>
<accession>A0A1R1PR07</accession>
<comment type="subcellular location">
    <subcellularLocation>
        <location evidence="1">Membrane</location>
        <topology evidence="1">Multi-pass membrane protein</topology>
    </subcellularLocation>
</comment>
<keyword evidence="3" id="KW-0813">Transport</keyword>
<dbReference type="AlphaFoldDB" id="A0A1R1PR07"/>
<evidence type="ECO:0000256" key="3">
    <source>
        <dbReference type="ARBA" id="ARBA00022448"/>
    </source>
</evidence>
<evidence type="ECO:0000313" key="8">
    <source>
        <dbReference type="Proteomes" id="UP000188320"/>
    </source>
</evidence>
<comment type="caution">
    <text evidence="7">The sequence shown here is derived from an EMBL/GenBank/DDBJ whole genome shotgun (WGS) entry which is preliminary data.</text>
</comment>
<evidence type="ECO:0000256" key="1">
    <source>
        <dbReference type="ARBA" id="ARBA00004141"/>
    </source>
</evidence>
<keyword evidence="4" id="KW-0812">Transmembrane</keyword>
<dbReference type="PANTHER" id="PTHR14233:SF4">
    <property type="entry name" value="SOLUTE CARRIER FAMILY 35 MEMBER F2"/>
    <property type="match status" value="1"/>
</dbReference>
<evidence type="ECO:0000256" key="5">
    <source>
        <dbReference type="ARBA" id="ARBA00022989"/>
    </source>
</evidence>
<gene>
    <name evidence="7" type="ORF">AX774_g3082</name>
</gene>
<protein>
    <submittedName>
        <fullName evidence="7">Solute carrier family 35 member F2</fullName>
    </submittedName>
</protein>
<keyword evidence="8" id="KW-1185">Reference proteome</keyword>
<dbReference type="Proteomes" id="UP000188320">
    <property type="component" value="Unassembled WGS sequence"/>
</dbReference>
<dbReference type="GO" id="GO:0022857">
    <property type="term" value="F:transmembrane transporter activity"/>
    <property type="evidence" value="ECO:0007669"/>
    <property type="project" value="InterPro"/>
</dbReference>
<organism evidence="7 8">
    <name type="scientific">Zancudomyces culisetae</name>
    <name type="common">Gut fungus</name>
    <name type="synonym">Smittium culisetae</name>
    <dbReference type="NCBI Taxonomy" id="1213189"/>
    <lineage>
        <taxon>Eukaryota</taxon>
        <taxon>Fungi</taxon>
        <taxon>Fungi incertae sedis</taxon>
        <taxon>Zoopagomycota</taxon>
        <taxon>Kickxellomycotina</taxon>
        <taxon>Harpellomycetes</taxon>
        <taxon>Harpellales</taxon>
        <taxon>Legeriomycetaceae</taxon>
        <taxon>Zancudomyces</taxon>
    </lineage>
</organism>
<evidence type="ECO:0000256" key="6">
    <source>
        <dbReference type="ARBA" id="ARBA00023136"/>
    </source>
</evidence>
<dbReference type="GO" id="GO:0016020">
    <property type="term" value="C:membrane"/>
    <property type="evidence" value="ECO:0007669"/>
    <property type="project" value="UniProtKB-SubCell"/>
</dbReference>
<sequence>MCASVINDIHERIGIMIKLDTDAGGPGIGKNPLLGDFFVIIGCICYSVSNVLQEYIVKIRPVYETIALIGTFGTIINGIQM</sequence>
<name>A0A1R1PR07_ZANCU</name>
<dbReference type="EMBL" id="LSSK01000416">
    <property type="protein sequence ID" value="OMH83416.1"/>
    <property type="molecule type" value="Genomic_DNA"/>
</dbReference>
<keyword evidence="6" id="KW-0472">Membrane</keyword>
<dbReference type="PANTHER" id="PTHR14233">
    <property type="entry name" value="DUF914-RELATED"/>
    <property type="match status" value="1"/>
</dbReference>
<evidence type="ECO:0000256" key="2">
    <source>
        <dbReference type="ARBA" id="ARBA00007863"/>
    </source>
</evidence>
<dbReference type="InterPro" id="IPR052221">
    <property type="entry name" value="SLC35F_Transporter"/>
</dbReference>
<evidence type="ECO:0000313" key="7">
    <source>
        <dbReference type="EMBL" id="OMH83416.1"/>
    </source>
</evidence>